<comment type="caution">
    <text evidence="7">The sequence shown here is derived from an EMBL/GenBank/DDBJ whole genome shotgun (WGS) entry which is preliminary data.</text>
</comment>
<organism evidence="7 8">
    <name type="scientific">Phocoenobacter skyensis</name>
    <dbReference type="NCBI Taxonomy" id="97481"/>
    <lineage>
        <taxon>Bacteria</taxon>
        <taxon>Pseudomonadati</taxon>
        <taxon>Pseudomonadota</taxon>
        <taxon>Gammaproteobacteria</taxon>
        <taxon>Pasteurellales</taxon>
        <taxon>Pasteurellaceae</taxon>
        <taxon>Phocoenobacter</taxon>
    </lineage>
</organism>
<evidence type="ECO:0000313" key="7">
    <source>
        <dbReference type="EMBL" id="MDP8175770.1"/>
    </source>
</evidence>
<dbReference type="InterPro" id="IPR014031">
    <property type="entry name" value="Ketoacyl_synth_C"/>
</dbReference>
<dbReference type="PANTHER" id="PTHR11712">
    <property type="entry name" value="POLYKETIDE SYNTHASE-RELATED"/>
    <property type="match status" value="1"/>
</dbReference>
<evidence type="ECO:0000256" key="2">
    <source>
        <dbReference type="ARBA" id="ARBA00008467"/>
    </source>
</evidence>
<dbReference type="GO" id="GO:0004315">
    <property type="term" value="F:3-oxoacyl-[acyl-carrier-protein] synthase activity"/>
    <property type="evidence" value="ECO:0007669"/>
    <property type="project" value="TreeGrafter"/>
</dbReference>
<comment type="similarity">
    <text evidence="2 4">Belongs to the thiolase-like superfamily. Beta-ketoacyl-ACP synthases family.</text>
</comment>
<feature type="domain" description="Beta-ketoacyl synthase C-terminal" evidence="6">
    <location>
        <begin position="224"/>
        <end position="319"/>
    </location>
</feature>
<comment type="pathway">
    <text evidence="1">Lipid metabolism.</text>
</comment>
<evidence type="ECO:0000256" key="3">
    <source>
        <dbReference type="ARBA" id="ARBA00022679"/>
    </source>
</evidence>
<dbReference type="SUPFAM" id="SSF53901">
    <property type="entry name" value="Thiolase-like"/>
    <property type="match status" value="1"/>
</dbReference>
<dbReference type="Gene3D" id="3.40.47.10">
    <property type="match status" value="1"/>
</dbReference>
<evidence type="ECO:0000313" key="8">
    <source>
        <dbReference type="Proteomes" id="UP001231736"/>
    </source>
</evidence>
<dbReference type="Proteomes" id="UP001231736">
    <property type="component" value="Unassembled WGS sequence"/>
</dbReference>
<evidence type="ECO:0000256" key="1">
    <source>
        <dbReference type="ARBA" id="ARBA00005189"/>
    </source>
</evidence>
<dbReference type="PANTHER" id="PTHR11712:SF347">
    <property type="entry name" value="BETA KETOACYL-ACYL CARRIER PROTEIN SYNTHASE"/>
    <property type="match status" value="1"/>
</dbReference>
<proteinExistence type="inferred from homology"/>
<dbReference type="GO" id="GO:0006633">
    <property type="term" value="P:fatty acid biosynthetic process"/>
    <property type="evidence" value="ECO:0007669"/>
    <property type="project" value="TreeGrafter"/>
</dbReference>
<dbReference type="InterPro" id="IPR014030">
    <property type="entry name" value="Ketoacyl_synth_N"/>
</dbReference>
<evidence type="ECO:0000259" key="6">
    <source>
        <dbReference type="Pfam" id="PF02801"/>
    </source>
</evidence>
<gene>
    <name evidence="7" type="ORF">QJU97_09935</name>
</gene>
<protein>
    <submittedName>
        <fullName evidence="7">Beta-ketoacyl synthase N-terminal-like domain-containing protein</fullName>
    </submittedName>
</protein>
<name>A0AAJ6P3I5_9PAST</name>
<evidence type="ECO:0000256" key="4">
    <source>
        <dbReference type="RuleBase" id="RU003694"/>
    </source>
</evidence>
<dbReference type="RefSeq" id="WP_306376374.1">
    <property type="nucleotide sequence ID" value="NZ_JASAYT010000038.1"/>
</dbReference>
<dbReference type="EMBL" id="JASAYT010000038">
    <property type="protein sequence ID" value="MDP8175770.1"/>
    <property type="molecule type" value="Genomic_DNA"/>
</dbReference>
<feature type="domain" description="Beta-ketoacyl synthase-like N-terminal" evidence="5">
    <location>
        <begin position="54"/>
        <end position="205"/>
    </location>
</feature>
<keyword evidence="3 4" id="KW-0808">Transferase</keyword>
<reference evidence="7" key="1">
    <citation type="journal article" date="2023" name="Front. Microbiol.">
        <title>Phylogeography and host specificity of Pasteurellaceae pathogenic to sea-farmed fish in the north-east Atlantic.</title>
        <authorList>
            <person name="Gulla S."/>
            <person name="Colquhoun D.J."/>
            <person name="Olsen A.B."/>
            <person name="Spilsberg B."/>
            <person name="Lagesen K."/>
            <person name="Aakesson C.P."/>
            <person name="Strom S."/>
            <person name="Manji F."/>
            <person name="Birkbeck T.H."/>
            <person name="Nilsen H.K."/>
        </authorList>
    </citation>
    <scope>NUCLEOTIDE SEQUENCE</scope>
    <source>
        <strain evidence="7">98B1</strain>
    </source>
</reference>
<dbReference type="InterPro" id="IPR000794">
    <property type="entry name" value="Beta-ketoacyl_synthase"/>
</dbReference>
<dbReference type="Pfam" id="PF02801">
    <property type="entry name" value="Ketoacyl-synt_C"/>
    <property type="match status" value="1"/>
</dbReference>
<dbReference type="InterPro" id="IPR016039">
    <property type="entry name" value="Thiolase-like"/>
</dbReference>
<accession>A0AAJ6P3I5</accession>
<dbReference type="AlphaFoldDB" id="A0AAJ6P3I5"/>
<sequence length="368" mass="42057">MKTYFVAYDYVHPNQAVNFTEKFLNFPQQRTAYMLGQKDELPYFNIFNEPLLTLDTLYDYIVQVIENTSEKSGWNLDDLQQIPIMLGSTSYVISDCEYRFMHNQSLPNEYTLTLIADRLQQKYQTDVFSFVTSCTSAAQGIQSAYQMIQNGFCDKALVVGFEMFNRLTFEHFHSMHLLAQDASYLPFIQSNGLILGEAMACVALSNQPHSDFQCEICHITSVTDSESLTNDSEQALQKLFSKTINNSQIEPRNIQAVKVHGVGGMSDEMEIQLLKQYFPESKWIMAKPYLGHTLGASGAIETAFLLECLQQGKLPDLPHSNKLQNKNLQKYKHNLPLAQGKNLKNGYYFNYFLGFGGNNVAWILDWKH</sequence>
<dbReference type="Pfam" id="PF00109">
    <property type="entry name" value="ketoacyl-synt"/>
    <property type="match status" value="1"/>
</dbReference>
<evidence type="ECO:0000259" key="5">
    <source>
        <dbReference type="Pfam" id="PF00109"/>
    </source>
</evidence>